<protein>
    <recommendedName>
        <fullName evidence="4">Mitochondrial ATPase inhibitor, IATP-domain-containing protein</fullName>
    </recommendedName>
</protein>
<evidence type="ECO:0000256" key="1">
    <source>
        <dbReference type="SAM" id="MobiDB-lite"/>
    </source>
</evidence>
<gene>
    <name evidence="2" type="ORF">BDY21DRAFT_333870</name>
</gene>
<organism evidence="2 3">
    <name type="scientific">Lineolata rhizophorae</name>
    <dbReference type="NCBI Taxonomy" id="578093"/>
    <lineage>
        <taxon>Eukaryota</taxon>
        <taxon>Fungi</taxon>
        <taxon>Dikarya</taxon>
        <taxon>Ascomycota</taxon>
        <taxon>Pezizomycotina</taxon>
        <taxon>Dothideomycetes</taxon>
        <taxon>Dothideomycetes incertae sedis</taxon>
        <taxon>Lineolatales</taxon>
        <taxon>Lineolataceae</taxon>
        <taxon>Lineolata</taxon>
    </lineage>
</organism>
<proteinExistence type="predicted"/>
<feature type="compositionally biased region" description="Basic and acidic residues" evidence="1">
    <location>
        <begin position="56"/>
        <end position="87"/>
    </location>
</feature>
<dbReference type="Proteomes" id="UP000799766">
    <property type="component" value="Unassembled WGS sequence"/>
</dbReference>
<dbReference type="OrthoDB" id="529205at2759"/>
<feature type="compositionally biased region" description="Basic and acidic residues" evidence="1">
    <location>
        <begin position="101"/>
        <end position="111"/>
    </location>
</feature>
<evidence type="ECO:0000313" key="3">
    <source>
        <dbReference type="Proteomes" id="UP000799766"/>
    </source>
</evidence>
<dbReference type="AlphaFoldDB" id="A0A6A6PAR0"/>
<dbReference type="EMBL" id="MU001672">
    <property type="protein sequence ID" value="KAF2460949.1"/>
    <property type="molecule type" value="Genomic_DNA"/>
</dbReference>
<keyword evidence="3" id="KW-1185">Reference proteome</keyword>
<evidence type="ECO:0000313" key="2">
    <source>
        <dbReference type="EMBL" id="KAF2460949.1"/>
    </source>
</evidence>
<feature type="region of interest" description="Disordered" evidence="1">
    <location>
        <begin position="56"/>
        <end position="111"/>
    </location>
</feature>
<sequence length="111" mass="12333">MASAPLRNVARLSPHTPLNALLARRGFAASTGRYAGKESSLGRYDERAQEIESEKEDLLKKQKEGKGQWKDELASDSESMVKADRGETGVSSQETIQQLQKETEKLAQQKK</sequence>
<reference evidence="2" key="1">
    <citation type="journal article" date="2020" name="Stud. Mycol.">
        <title>101 Dothideomycetes genomes: a test case for predicting lifestyles and emergence of pathogens.</title>
        <authorList>
            <person name="Haridas S."/>
            <person name="Albert R."/>
            <person name="Binder M."/>
            <person name="Bloem J."/>
            <person name="Labutti K."/>
            <person name="Salamov A."/>
            <person name="Andreopoulos B."/>
            <person name="Baker S."/>
            <person name="Barry K."/>
            <person name="Bills G."/>
            <person name="Bluhm B."/>
            <person name="Cannon C."/>
            <person name="Castanera R."/>
            <person name="Culley D."/>
            <person name="Daum C."/>
            <person name="Ezra D."/>
            <person name="Gonzalez J."/>
            <person name="Henrissat B."/>
            <person name="Kuo A."/>
            <person name="Liang C."/>
            <person name="Lipzen A."/>
            <person name="Lutzoni F."/>
            <person name="Magnuson J."/>
            <person name="Mondo S."/>
            <person name="Nolan M."/>
            <person name="Ohm R."/>
            <person name="Pangilinan J."/>
            <person name="Park H.-J."/>
            <person name="Ramirez L."/>
            <person name="Alfaro M."/>
            <person name="Sun H."/>
            <person name="Tritt A."/>
            <person name="Yoshinaga Y."/>
            <person name="Zwiers L.-H."/>
            <person name="Turgeon B."/>
            <person name="Goodwin S."/>
            <person name="Spatafora J."/>
            <person name="Crous P."/>
            <person name="Grigoriev I."/>
        </authorList>
    </citation>
    <scope>NUCLEOTIDE SEQUENCE</scope>
    <source>
        <strain evidence="2">ATCC 16933</strain>
    </source>
</reference>
<name>A0A6A6PAR0_9PEZI</name>
<evidence type="ECO:0008006" key="4">
    <source>
        <dbReference type="Google" id="ProtNLM"/>
    </source>
</evidence>
<accession>A0A6A6PAR0</accession>
<feature type="compositionally biased region" description="Polar residues" evidence="1">
    <location>
        <begin position="89"/>
        <end position="100"/>
    </location>
</feature>